<dbReference type="GO" id="GO:0022857">
    <property type="term" value="F:transmembrane transporter activity"/>
    <property type="evidence" value="ECO:0007669"/>
    <property type="project" value="InterPro"/>
</dbReference>
<feature type="transmembrane region" description="Helical" evidence="2">
    <location>
        <begin position="6"/>
        <end position="26"/>
    </location>
</feature>
<proteinExistence type="inferred from homology"/>
<evidence type="ECO:0000313" key="4">
    <source>
        <dbReference type="EMBL" id="EJW91767.1"/>
    </source>
</evidence>
<keyword evidence="2" id="KW-1133">Transmembrane helix</keyword>
<accession>J9FQA0</accession>
<comment type="similarity">
    <text evidence="1">Belongs to the ThrE exporter (TC 2.A.79) family.</text>
</comment>
<dbReference type="Pfam" id="PF06738">
    <property type="entry name" value="ThrE"/>
    <property type="match status" value="1"/>
</dbReference>
<sequence>APCDVNTMVISSIMLLVPGLMITNALRDSVMGEPLSALVLLTEAVLVACAIALGALTGLYIMGQ</sequence>
<keyword evidence="2" id="KW-0812">Transmembrane</keyword>
<evidence type="ECO:0000256" key="1">
    <source>
        <dbReference type="ARBA" id="ARBA00034125"/>
    </source>
</evidence>
<feature type="non-terminal residue" evidence="4">
    <location>
        <position position="1"/>
    </location>
</feature>
<gene>
    <name evidence="4" type="ORF">EVA_20126</name>
</gene>
<comment type="caution">
    <text evidence="4">The sequence shown here is derived from an EMBL/GenBank/DDBJ whole genome shotgun (WGS) entry which is preliminary data.</text>
</comment>
<organism evidence="4">
    <name type="scientific">gut metagenome</name>
    <dbReference type="NCBI Taxonomy" id="749906"/>
    <lineage>
        <taxon>unclassified sequences</taxon>
        <taxon>metagenomes</taxon>
        <taxon>organismal metagenomes</taxon>
    </lineage>
</organism>
<name>J9FQA0_9ZZZZ</name>
<dbReference type="InterPro" id="IPR010619">
    <property type="entry name" value="ThrE-like_N"/>
</dbReference>
<feature type="domain" description="Threonine/serine exporter-like N-terminal" evidence="3">
    <location>
        <begin position="5"/>
        <end position="61"/>
    </location>
</feature>
<evidence type="ECO:0000259" key="3">
    <source>
        <dbReference type="Pfam" id="PF06738"/>
    </source>
</evidence>
<dbReference type="EMBL" id="AMCI01007962">
    <property type="protein sequence ID" value="EJW91767.1"/>
    <property type="molecule type" value="Genomic_DNA"/>
</dbReference>
<protein>
    <submittedName>
        <fullName evidence="4">Membrane protein</fullName>
    </submittedName>
</protein>
<dbReference type="AlphaFoldDB" id="J9FQA0"/>
<reference evidence="4" key="1">
    <citation type="journal article" date="2012" name="PLoS ONE">
        <title>Gene sets for utilization of primary and secondary nutrition supplies in the distal gut of endangered iberian lynx.</title>
        <authorList>
            <person name="Alcaide M."/>
            <person name="Messina E."/>
            <person name="Richter M."/>
            <person name="Bargiela R."/>
            <person name="Peplies J."/>
            <person name="Huws S.A."/>
            <person name="Newbold C.J."/>
            <person name="Golyshin P.N."/>
            <person name="Simon M.A."/>
            <person name="Lopez G."/>
            <person name="Yakimov M.M."/>
            <person name="Ferrer M."/>
        </authorList>
    </citation>
    <scope>NUCLEOTIDE SEQUENCE</scope>
</reference>
<keyword evidence="2" id="KW-0472">Membrane</keyword>
<evidence type="ECO:0000256" key="2">
    <source>
        <dbReference type="SAM" id="Phobius"/>
    </source>
</evidence>
<feature type="transmembrane region" description="Helical" evidence="2">
    <location>
        <begin position="38"/>
        <end position="62"/>
    </location>
</feature>